<accession>A0A5C3Q0L4</accession>
<reference evidence="1 2" key="1">
    <citation type="journal article" date="2019" name="Nat. Ecol. Evol.">
        <title>Megaphylogeny resolves global patterns of mushroom evolution.</title>
        <authorList>
            <person name="Varga T."/>
            <person name="Krizsan K."/>
            <person name="Foldi C."/>
            <person name="Dima B."/>
            <person name="Sanchez-Garcia M."/>
            <person name="Sanchez-Ramirez S."/>
            <person name="Szollosi G.J."/>
            <person name="Szarkandi J.G."/>
            <person name="Papp V."/>
            <person name="Albert L."/>
            <person name="Andreopoulos W."/>
            <person name="Angelini C."/>
            <person name="Antonin V."/>
            <person name="Barry K.W."/>
            <person name="Bougher N.L."/>
            <person name="Buchanan P."/>
            <person name="Buyck B."/>
            <person name="Bense V."/>
            <person name="Catcheside P."/>
            <person name="Chovatia M."/>
            <person name="Cooper J."/>
            <person name="Damon W."/>
            <person name="Desjardin D."/>
            <person name="Finy P."/>
            <person name="Geml J."/>
            <person name="Haridas S."/>
            <person name="Hughes K."/>
            <person name="Justo A."/>
            <person name="Karasinski D."/>
            <person name="Kautmanova I."/>
            <person name="Kiss B."/>
            <person name="Kocsube S."/>
            <person name="Kotiranta H."/>
            <person name="LaButti K.M."/>
            <person name="Lechner B.E."/>
            <person name="Liimatainen K."/>
            <person name="Lipzen A."/>
            <person name="Lukacs Z."/>
            <person name="Mihaltcheva S."/>
            <person name="Morgado L.N."/>
            <person name="Niskanen T."/>
            <person name="Noordeloos M.E."/>
            <person name="Ohm R.A."/>
            <person name="Ortiz-Santana B."/>
            <person name="Ovrebo C."/>
            <person name="Racz N."/>
            <person name="Riley R."/>
            <person name="Savchenko A."/>
            <person name="Shiryaev A."/>
            <person name="Soop K."/>
            <person name="Spirin V."/>
            <person name="Szebenyi C."/>
            <person name="Tomsovsky M."/>
            <person name="Tulloss R.E."/>
            <person name="Uehling J."/>
            <person name="Grigoriev I.V."/>
            <person name="Vagvolgyi C."/>
            <person name="Papp T."/>
            <person name="Martin F.M."/>
            <person name="Miettinen O."/>
            <person name="Hibbett D.S."/>
            <person name="Nagy L.G."/>
        </authorList>
    </citation>
    <scope>NUCLEOTIDE SEQUENCE [LARGE SCALE GENOMIC DNA]</scope>
    <source>
        <strain evidence="1 2">HHB13444</strain>
    </source>
</reference>
<keyword evidence="2" id="KW-1185">Reference proteome</keyword>
<protein>
    <submittedName>
        <fullName evidence="1">Uncharacterized protein</fullName>
    </submittedName>
</protein>
<dbReference type="EMBL" id="ML210967">
    <property type="protein sequence ID" value="TFK94599.1"/>
    <property type="molecule type" value="Genomic_DNA"/>
</dbReference>
<gene>
    <name evidence="1" type="ORF">K466DRAFT_292027</name>
</gene>
<evidence type="ECO:0000313" key="1">
    <source>
        <dbReference type="EMBL" id="TFK94599.1"/>
    </source>
</evidence>
<proteinExistence type="predicted"/>
<sequence length="161" mass="17821">MYREPCLFCVGRVPKAHHVASPTLHIALDPLRGDVHDVVVGARVQPLRPVHERHMMTCVRMGMGNMVHLHSSVVRGTERHGRLVGLRGRGLGRRRYSRRPAMHMSGVSGLTSMTMGVRGLPGLTGMAVGMHARHRTRRSRARVDIRSGHVIEGIHSIGMGR</sequence>
<dbReference type="InParanoid" id="A0A5C3Q0L4"/>
<name>A0A5C3Q0L4_9APHY</name>
<dbReference type="AlphaFoldDB" id="A0A5C3Q0L4"/>
<dbReference type="Proteomes" id="UP000308197">
    <property type="component" value="Unassembled WGS sequence"/>
</dbReference>
<organism evidence="1 2">
    <name type="scientific">Polyporus arcularius HHB13444</name>
    <dbReference type="NCBI Taxonomy" id="1314778"/>
    <lineage>
        <taxon>Eukaryota</taxon>
        <taxon>Fungi</taxon>
        <taxon>Dikarya</taxon>
        <taxon>Basidiomycota</taxon>
        <taxon>Agaricomycotina</taxon>
        <taxon>Agaricomycetes</taxon>
        <taxon>Polyporales</taxon>
        <taxon>Polyporaceae</taxon>
        <taxon>Polyporus</taxon>
    </lineage>
</organism>
<evidence type="ECO:0000313" key="2">
    <source>
        <dbReference type="Proteomes" id="UP000308197"/>
    </source>
</evidence>